<gene>
    <name evidence="2" type="ORF">POL58_50065</name>
</gene>
<feature type="region of interest" description="Disordered" evidence="1">
    <location>
        <begin position="98"/>
        <end position="162"/>
    </location>
</feature>
<feature type="compositionally biased region" description="Low complexity" evidence="1">
    <location>
        <begin position="108"/>
        <end position="141"/>
    </location>
</feature>
<evidence type="ECO:0000313" key="2">
    <source>
        <dbReference type="EMBL" id="MDC0675977.1"/>
    </source>
</evidence>
<keyword evidence="3" id="KW-1185">Reference proteome</keyword>
<sequence length="435" mass="45213">MVDKPRETCWSLTLAALTQEVRHEDCERLEQIRCAASVEPQQTWNLLEVRPAGCRGTLSQADDIARCTRYLERMRRLALAALAALAACNNGEGPGPGFGSSITTAPQGTSSSGDASTSTSTSSAEDSAAASSAASNSSTTSGGSGIPDGGTPPDGGDKPPPGCMGKVDLVFSISASWTMKNQQEALKASFPGFVDTLETHFAGFDYHILVPAQFDSVWGIPSCKGCVDTCATGPEDYPCGAVLEPCDMVQGAGITFSAGWDASNERCDLAGSHRYITAAQPDLTGAFTCVASVGTSGGGLVAEAAVSTLKDEINAPAGCNAGFLRDDALLVVVAIDDVWDEDSEGTAQDWADALVEAKGGDADAVVLLVITNDIDDPDGLCGYQGVPPGYHKLRTWTELLPHSVFGSICNDQGYVDYFAAAAAKIKAQCDVFVPQ</sequence>
<evidence type="ECO:0000313" key="3">
    <source>
        <dbReference type="Proteomes" id="UP001217838"/>
    </source>
</evidence>
<name>A0ABT5BP75_9BACT</name>
<comment type="caution">
    <text evidence="2">The sequence shown here is derived from an EMBL/GenBank/DDBJ whole genome shotgun (WGS) entry which is preliminary data.</text>
</comment>
<proteinExistence type="predicted"/>
<dbReference type="RefSeq" id="WP_272011674.1">
    <property type="nucleotide sequence ID" value="NZ_JAQNDN010000028.1"/>
</dbReference>
<dbReference type="EMBL" id="JAQNDN010000028">
    <property type="protein sequence ID" value="MDC0675977.1"/>
    <property type="molecule type" value="Genomic_DNA"/>
</dbReference>
<protein>
    <submittedName>
        <fullName evidence="2">Uncharacterized protein</fullName>
    </submittedName>
</protein>
<accession>A0ABT5BP75</accession>
<organism evidence="2 3">
    <name type="scientific">Nannocystis radixulma</name>
    <dbReference type="NCBI Taxonomy" id="2995305"/>
    <lineage>
        <taxon>Bacteria</taxon>
        <taxon>Pseudomonadati</taxon>
        <taxon>Myxococcota</taxon>
        <taxon>Polyangia</taxon>
        <taxon>Nannocystales</taxon>
        <taxon>Nannocystaceae</taxon>
        <taxon>Nannocystis</taxon>
    </lineage>
</organism>
<evidence type="ECO:0000256" key="1">
    <source>
        <dbReference type="SAM" id="MobiDB-lite"/>
    </source>
</evidence>
<reference evidence="2 3" key="1">
    <citation type="submission" date="2022-11" db="EMBL/GenBank/DDBJ databases">
        <title>Minimal conservation of predation-associated metabolite biosynthetic gene clusters underscores biosynthetic potential of Myxococcota including descriptions for ten novel species: Archangium lansinium sp. nov., Myxococcus landrumus sp. nov., Nannocystis bai.</title>
        <authorList>
            <person name="Ahearne A."/>
            <person name="Stevens C."/>
            <person name="Dowd S."/>
        </authorList>
    </citation>
    <scope>NUCLEOTIDE SEQUENCE [LARGE SCALE GENOMIC DNA]</scope>
    <source>
        <strain evidence="2 3">NCELM</strain>
    </source>
</reference>
<dbReference type="Proteomes" id="UP001217838">
    <property type="component" value="Unassembled WGS sequence"/>
</dbReference>